<sequence length="132" mass="15343">MNCPMELKVCKNCRRLFQYIYGPEICPDCVKALSKEKPEEAEQDLTNAVVTRDINNEKELFERVKEYIIAHPKATISDISGAMDVTPKQLFEWIREERLEFSEDSKDAWFECEKCGTKIKSGRLCSRCKGLR</sequence>
<keyword evidence="2" id="KW-1185">Reference proteome</keyword>
<evidence type="ECO:0000313" key="2">
    <source>
        <dbReference type="Proteomes" id="UP000184386"/>
    </source>
</evidence>
<gene>
    <name evidence="1" type="ORF">SAMN02745136_04052</name>
</gene>
<dbReference type="AlphaFoldDB" id="A0A1M6XSZ6"/>
<name>A0A1M6XSZ6_9FIRM</name>
<evidence type="ECO:0008006" key="3">
    <source>
        <dbReference type="Google" id="ProtNLM"/>
    </source>
</evidence>
<evidence type="ECO:0000313" key="1">
    <source>
        <dbReference type="EMBL" id="SHL09028.1"/>
    </source>
</evidence>
<accession>A0A1M6XSZ6</accession>
<protein>
    <recommendedName>
        <fullName evidence="3">Flagellar operon protein TIGR03826</fullName>
    </recommendedName>
</protein>
<dbReference type="STRING" id="1121322.SAMN02745136_04052"/>
<dbReference type="EMBL" id="FRAC01000023">
    <property type="protein sequence ID" value="SHL09028.1"/>
    <property type="molecule type" value="Genomic_DNA"/>
</dbReference>
<proteinExistence type="predicted"/>
<reference evidence="1 2" key="1">
    <citation type="submission" date="2016-11" db="EMBL/GenBank/DDBJ databases">
        <authorList>
            <person name="Jaros S."/>
            <person name="Januszkiewicz K."/>
            <person name="Wedrychowicz H."/>
        </authorList>
    </citation>
    <scope>NUCLEOTIDE SEQUENCE [LARGE SCALE GENOMIC DNA]</scope>
    <source>
        <strain evidence="1 2">DSM 15929</strain>
    </source>
</reference>
<organism evidence="1 2">
    <name type="scientific">Anaerocolumna jejuensis DSM 15929</name>
    <dbReference type="NCBI Taxonomy" id="1121322"/>
    <lineage>
        <taxon>Bacteria</taxon>
        <taxon>Bacillati</taxon>
        <taxon>Bacillota</taxon>
        <taxon>Clostridia</taxon>
        <taxon>Lachnospirales</taxon>
        <taxon>Lachnospiraceae</taxon>
        <taxon>Anaerocolumna</taxon>
    </lineage>
</organism>
<dbReference type="Proteomes" id="UP000184386">
    <property type="component" value="Unassembled WGS sequence"/>
</dbReference>